<sequence>MNELYAEAGVKRKETAGSYALRFLLIIVAVIAFFLTFQNSILLFVSAILIVAIIYIFPRLSVEYEYVFCDGQLDFDKIMGNAKRKTALKIDFDQVEIMAPEGSHALDGYTHVKTVVKDFSSRSKESKPYVIVLREGDTATKILFEPNEKMINCIKLKSPRKVAQY</sequence>
<accession>A0A6P1TIE3</accession>
<dbReference type="EMBL" id="CP048000">
    <property type="protein sequence ID" value="QHQ59686.1"/>
    <property type="molecule type" value="Genomic_DNA"/>
</dbReference>
<dbReference type="KEGG" id="anr:Ana3638_01820"/>
<feature type="transmembrane region" description="Helical" evidence="1">
    <location>
        <begin position="41"/>
        <end position="58"/>
    </location>
</feature>
<dbReference type="AlphaFoldDB" id="A0A6P1TIE3"/>
<feature type="transmembrane region" description="Helical" evidence="1">
    <location>
        <begin position="19"/>
        <end position="35"/>
    </location>
</feature>
<dbReference type="InterPro" id="IPR046088">
    <property type="entry name" value="DUF6106"/>
</dbReference>
<evidence type="ECO:0000313" key="3">
    <source>
        <dbReference type="Proteomes" id="UP000464314"/>
    </source>
</evidence>
<dbReference type="Proteomes" id="UP000464314">
    <property type="component" value="Chromosome"/>
</dbReference>
<dbReference type="RefSeq" id="WP_161836492.1">
    <property type="nucleotide sequence ID" value="NZ_CP048000.1"/>
</dbReference>
<keyword evidence="1" id="KW-0812">Transmembrane</keyword>
<keyword evidence="1" id="KW-1133">Transmembrane helix</keyword>
<gene>
    <name evidence="2" type="ORF">Ana3638_01820</name>
</gene>
<organism evidence="2 3">
    <name type="scientific">Anaerocolumna sedimenticola</name>
    <dbReference type="NCBI Taxonomy" id="2696063"/>
    <lineage>
        <taxon>Bacteria</taxon>
        <taxon>Bacillati</taxon>
        <taxon>Bacillota</taxon>
        <taxon>Clostridia</taxon>
        <taxon>Lachnospirales</taxon>
        <taxon>Lachnospiraceae</taxon>
        <taxon>Anaerocolumna</taxon>
    </lineage>
</organism>
<evidence type="ECO:0000256" key="1">
    <source>
        <dbReference type="SAM" id="Phobius"/>
    </source>
</evidence>
<reference evidence="2 3" key="1">
    <citation type="submission" date="2020-01" db="EMBL/GenBank/DDBJ databases">
        <title>Genome analysis of Anaerocolumna sp. CBA3638.</title>
        <authorList>
            <person name="Kim J."/>
            <person name="Roh S.W."/>
        </authorList>
    </citation>
    <scope>NUCLEOTIDE SEQUENCE [LARGE SCALE GENOMIC DNA]</scope>
    <source>
        <strain evidence="2 3">CBA3638</strain>
    </source>
</reference>
<dbReference type="Pfam" id="PF19601">
    <property type="entry name" value="DUF6106"/>
    <property type="match status" value="1"/>
</dbReference>
<keyword evidence="3" id="KW-1185">Reference proteome</keyword>
<evidence type="ECO:0008006" key="4">
    <source>
        <dbReference type="Google" id="ProtNLM"/>
    </source>
</evidence>
<protein>
    <recommendedName>
        <fullName evidence="4">Bacterial Pleckstrin homology domain-containing protein</fullName>
    </recommendedName>
</protein>
<proteinExistence type="predicted"/>
<keyword evidence="1" id="KW-0472">Membrane</keyword>
<evidence type="ECO:0000313" key="2">
    <source>
        <dbReference type="EMBL" id="QHQ59686.1"/>
    </source>
</evidence>
<name>A0A6P1TIE3_9FIRM</name>